<evidence type="ECO:0000313" key="3">
    <source>
        <dbReference type="EMBL" id="AZS14109.1"/>
    </source>
</evidence>
<dbReference type="OrthoDB" id="247151at2"/>
<evidence type="ECO:0000313" key="4">
    <source>
        <dbReference type="Proteomes" id="UP000270678"/>
    </source>
</evidence>
<gene>
    <name evidence="3" type="ORF">EI981_06335</name>
</gene>
<dbReference type="Proteomes" id="UP000270678">
    <property type="component" value="Chromosome"/>
</dbReference>
<dbReference type="GO" id="GO:0043565">
    <property type="term" value="F:sequence-specific DNA binding"/>
    <property type="evidence" value="ECO:0007669"/>
    <property type="project" value="InterPro"/>
</dbReference>
<proteinExistence type="predicted"/>
<evidence type="ECO:0000256" key="1">
    <source>
        <dbReference type="ARBA" id="ARBA00023125"/>
    </source>
</evidence>
<evidence type="ECO:0000259" key="2">
    <source>
        <dbReference type="PROSITE" id="PS01124"/>
    </source>
</evidence>
<dbReference type="EMBL" id="CP034346">
    <property type="protein sequence ID" value="AZS14109.1"/>
    <property type="molecule type" value="Genomic_DNA"/>
</dbReference>
<keyword evidence="1" id="KW-0238">DNA-binding</keyword>
<sequence length="83" mass="9248">MSVTRAESQRINANGQKCPSDQVTIILSPNYLSSLFKKKAGISLSDYIQRERIHEAMKLLTLTQYSISDICDPQAVQKCGTTI</sequence>
<dbReference type="GO" id="GO:0003700">
    <property type="term" value="F:DNA-binding transcription factor activity"/>
    <property type="evidence" value="ECO:0007669"/>
    <property type="project" value="InterPro"/>
</dbReference>
<reference evidence="4" key="1">
    <citation type="submission" date="2018-12" db="EMBL/GenBank/DDBJ databases">
        <title>Complete genome sequence of Paenibacillus sp. MBLB1234.</title>
        <authorList>
            <person name="Nam Y.-D."/>
            <person name="Kang J."/>
            <person name="Chung W.-H."/>
            <person name="Park Y.S."/>
        </authorList>
    </citation>
    <scope>NUCLEOTIDE SEQUENCE [LARGE SCALE GENOMIC DNA]</scope>
    <source>
        <strain evidence="4">MBLB1234</strain>
    </source>
</reference>
<dbReference type="PANTHER" id="PTHR43280:SF34">
    <property type="entry name" value="ARAC-FAMILY TRANSCRIPTIONAL REGULATOR"/>
    <property type="match status" value="1"/>
</dbReference>
<dbReference type="PROSITE" id="PS01124">
    <property type="entry name" value="HTH_ARAC_FAMILY_2"/>
    <property type="match status" value="1"/>
</dbReference>
<protein>
    <submittedName>
        <fullName evidence="3">Helix-turn-helix domain-containing protein</fullName>
    </submittedName>
</protein>
<dbReference type="Gene3D" id="1.10.10.60">
    <property type="entry name" value="Homeodomain-like"/>
    <property type="match status" value="1"/>
</dbReference>
<accession>A0A3Q9I706</accession>
<dbReference type="Pfam" id="PF12833">
    <property type="entry name" value="HTH_18"/>
    <property type="match status" value="1"/>
</dbReference>
<dbReference type="AlphaFoldDB" id="A0A3Q9I706"/>
<dbReference type="PANTHER" id="PTHR43280">
    <property type="entry name" value="ARAC-FAMILY TRANSCRIPTIONAL REGULATOR"/>
    <property type="match status" value="1"/>
</dbReference>
<dbReference type="KEGG" id="plut:EI981_06335"/>
<keyword evidence="4" id="KW-1185">Reference proteome</keyword>
<organism evidence="3 4">
    <name type="scientific">Paenibacillus lutimineralis</name>
    <dbReference type="NCBI Taxonomy" id="2707005"/>
    <lineage>
        <taxon>Bacteria</taxon>
        <taxon>Bacillati</taxon>
        <taxon>Bacillota</taxon>
        <taxon>Bacilli</taxon>
        <taxon>Bacillales</taxon>
        <taxon>Paenibacillaceae</taxon>
        <taxon>Paenibacillus</taxon>
    </lineage>
</organism>
<dbReference type="InterPro" id="IPR018060">
    <property type="entry name" value="HTH_AraC"/>
</dbReference>
<name>A0A3Q9I706_9BACL</name>
<feature type="domain" description="HTH araC/xylS-type" evidence="2">
    <location>
        <begin position="27"/>
        <end position="70"/>
    </location>
</feature>